<dbReference type="Proteomes" id="UP001440612">
    <property type="component" value="Chromosome"/>
</dbReference>
<sequence length="1369" mass="152093">MRLPARPAMTTKTKMWPSHLKGERPTPSRFPGKPGVFRPKRIGPNWKKLTVRHGQRPAEPLIAKQNQLRNLPQFRAHVPNQGAGARTQEANVEEIRDQINKFLDGYSNINDDLPSGDILKAQLKARGSLLHKIEAGLQHLEATNDISELGQDDDYTSLVQFAVSLRLPTCAKAAAQDPEVKQSFDSFVGKIIQIRKLFSDKPQDKPHVTNALVHAIENTNPVSATGAEPKVRIEAANTLLDTIMLGDTPQNDAALTMKESFPGTRSVLSHLRHERYANDVARREIQGMDEIPPEIINLGKAKLNSQTASDDEAIAALSYHEILENLDGDQKTAMQQKIDQAFDAARKRDTCEIAQEALVGAVKWDKFSKIQDALDVAINGYDKAAFGFRTAKHYDPAHPKAIAKIKSLTRGSKNGSLLVARYLITMKDAEQAERGVGVTHSPKLQDPTTLTFQKIIQISGITQKQIAELGYNADSDDPAAKLVGFANAGVVSVKDLQAMQGRLVNSSRRVLKTTAIQYQAKKDLNQKTMGLLARIQDEAAADAADVYYRELGHGPDPNDVTLAKQQAFGKVGEVISGYKKQADPDSPGQFILTPFGANLDASKATFDAKGVDGIEFLRQRKRVLDEISNTNSVPDPGELNWESVKWKNKYVRGNAERVQKALEAHEAGRMDEYNRLTAELAGLDVGTMLRPHWTKRRALSYPRPSLAELKSMGKAADRIVLSKRLDDIDKRIDRNLASQVTILKDRARSAPSLFNAVNRMIYAAIIDKLPENWETELRDGNFEPRFVVYEKRHEIEELLQSWGLDVTEDFRPEFEHALALPVDSDVLGDMKTDMEKYSFKELLEGPAEAEGYSFYKASRDLSRWWTKRRDLTEQMRDDFTELFGRLTPGEEYDLMSGVGVGLDSWKFPLDPASFFRLRGRLDISGIDRFRIKVDDDGSYKIQASFGGKVKFTGDLELLPVVSELGDAAGEFFEKSQVAYARVGARITASGAREVTNGIELQFAADDAGRQNAAKLLTALIEGTRPAASVLEPATNIAKVRRRKNDVQGKAALMGMFGAGTPAVAGDGNPNGTRTAARNIVDAGIELQAGYERTGGWSKETAENSQMYDVSYTREVKHRFFGYREFYYAVPTIFSAINWGVMTGSGAQRELDERVQNNDGNGRYNPGDIHAGYGDSSKDFAEKSFWTSVDKKSRSYKKVGEDSRTVLTSAKITSYLDGAKSKDKMAAVASVLPQSLRDILNDQDGSTEKQNLVDELTKVFKPLEDHDLKDTIFQVNYELHPEKLSIVQHLEETIFVLESKNLKHLAKSVRNEVAAILKDKENYTVPKITLLQKSTHETEKNRVNTLVVKAKLTTEVKSSRVLAEADLASL</sequence>
<protein>
    <submittedName>
        <fullName evidence="2">Uncharacterized protein</fullName>
    </submittedName>
</protein>
<proteinExistence type="predicted"/>
<reference evidence="3" key="1">
    <citation type="submission" date="2024-04" db="EMBL/GenBank/DDBJ databases">
        <title>Phylogenomic analyses of a clade within the roseobacter group suggest taxonomic reassignments of species of the genera Aestuariivita, Citreicella, Loktanella, Nautella, Pelagibaca, Ruegeria, Thalassobius, Thiobacimonas and Tropicibacter, and the proposal o.</title>
        <authorList>
            <person name="Jeon C.O."/>
        </authorList>
    </citation>
    <scope>NUCLEOTIDE SEQUENCE [LARGE SCALE GENOMIC DNA]</scope>
    <source>
        <strain evidence="3">BS5-3</strain>
    </source>
</reference>
<organism evidence="2 3">
    <name type="scientific">Yoonia phaeophyticola</name>
    <dbReference type="NCBI Taxonomy" id="3137369"/>
    <lineage>
        <taxon>Bacteria</taxon>
        <taxon>Pseudomonadati</taxon>
        <taxon>Pseudomonadota</taxon>
        <taxon>Alphaproteobacteria</taxon>
        <taxon>Rhodobacterales</taxon>
        <taxon>Paracoccaceae</taxon>
        <taxon>Yoonia</taxon>
    </lineage>
</organism>
<evidence type="ECO:0000256" key="1">
    <source>
        <dbReference type="SAM" id="MobiDB-lite"/>
    </source>
</evidence>
<accession>A0ABZ3IDZ3</accession>
<evidence type="ECO:0000313" key="3">
    <source>
        <dbReference type="Proteomes" id="UP001440612"/>
    </source>
</evidence>
<feature type="region of interest" description="Disordered" evidence="1">
    <location>
        <begin position="1"/>
        <end position="42"/>
    </location>
</feature>
<dbReference type="EMBL" id="CP150951">
    <property type="protein sequence ID" value="XFO62945.1"/>
    <property type="molecule type" value="Genomic_DNA"/>
</dbReference>
<keyword evidence="3" id="KW-1185">Reference proteome</keyword>
<evidence type="ECO:0000313" key="2">
    <source>
        <dbReference type="EMBL" id="XFO62945.1"/>
    </source>
</evidence>
<dbReference type="RefSeq" id="WP_373636593.1">
    <property type="nucleotide sequence ID" value="NZ_CP150951.2"/>
</dbReference>
<gene>
    <name evidence="2" type="ORF">AABB29_20725</name>
</gene>
<name>A0ABZ3IDZ3_9RHOB</name>